<comment type="subcellular location">
    <subcellularLocation>
        <location evidence="1">Cell envelope</location>
    </subcellularLocation>
</comment>
<keyword evidence="2" id="KW-0175">Coiled coil</keyword>
<gene>
    <name evidence="4" type="ORF">Air01nite_29180</name>
</gene>
<reference evidence="4 5" key="1">
    <citation type="submission" date="2021-01" db="EMBL/GenBank/DDBJ databases">
        <title>Whole genome shotgun sequence of Asanoa iriomotensis NBRC 100142.</title>
        <authorList>
            <person name="Komaki H."/>
            <person name="Tamura T."/>
        </authorList>
    </citation>
    <scope>NUCLEOTIDE SEQUENCE [LARGE SCALE GENOMIC DNA]</scope>
    <source>
        <strain evidence="4 5">NBRC 100142</strain>
    </source>
</reference>
<dbReference type="Gene3D" id="1.10.101.10">
    <property type="entry name" value="PGBD-like superfamily/PGBD"/>
    <property type="match status" value="1"/>
</dbReference>
<dbReference type="InterPro" id="IPR050465">
    <property type="entry name" value="UPF0194_transport"/>
</dbReference>
<dbReference type="InterPro" id="IPR036365">
    <property type="entry name" value="PGBD-like_sf"/>
</dbReference>
<evidence type="ECO:0000313" key="4">
    <source>
        <dbReference type="EMBL" id="GIF56823.1"/>
    </source>
</evidence>
<proteinExistence type="predicted"/>
<dbReference type="InterPro" id="IPR036366">
    <property type="entry name" value="PGBDSf"/>
</dbReference>
<organism evidence="4 5">
    <name type="scientific">Asanoa iriomotensis</name>
    <dbReference type="NCBI Taxonomy" id="234613"/>
    <lineage>
        <taxon>Bacteria</taxon>
        <taxon>Bacillati</taxon>
        <taxon>Actinomycetota</taxon>
        <taxon>Actinomycetes</taxon>
        <taxon>Micromonosporales</taxon>
        <taxon>Micromonosporaceae</taxon>
        <taxon>Asanoa</taxon>
    </lineage>
</organism>
<evidence type="ECO:0008006" key="6">
    <source>
        <dbReference type="Google" id="ProtNLM"/>
    </source>
</evidence>
<protein>
    <recommendedName>
        <fullName evidence="6">Multidrug efflux pump subunit AcrA (Membrane-fusion protein)</fullName>
    </recommendedName>
</protein>
<evidence type="ECO:0000313" key="5">
    <source>
        <dbReference type="Proteomes" id="UP000624325"/>
    </source>
</evidence>
<dbReference type="PANTHER" id="PTHR32347">
    <property type="entry name" value="EFFLUX SYSTEM COMPONENT YKNX-RELATED"/>
    <property type="match status" value="1"/>
</dbReference>
<keyword evidence="5" id="KW-1185">Reference proteome</keyword>
<sequence length="366" mass="37496">MSRRRRRAGSVLAIAVAAPLAAGVVYAARSEPTSGITPTAGIATGTATVTRGTLTQSIQIDGTLAYTGTYAVTYQGFPGVLTAVSQPGATIGRGGILFRVSDAPVRLLIGAVPVYRDFGSGMTDGPDVRQLEANLVAMGFDPNHRITVDRHFSPATAAAIRRWEGSWGRKSYERTGRLSQGQVVFLPAPLRVTDLQVQVGAAMEPGATVVTGTSTNRAVIANLGTDARGKVAVGDQVRVALPDSDPVEGRVTAIGQVATAPGEEGDGPAPSGPGPATVQVTITLRLPRGFTLEETPVTVDVTTGADSDVLLLPIAALLARPGGGYQVRLAGGGAVTVEPGRFDELSGQVEIVGGLTEGQSVEVPAS</sequence>
<feature type="chain" id="PRO_5046651419" description="Multidrug efflux pump subunit AcrA (Membrane-fusion protein)" evidence="3">
    <location>
        <begin position="28"/>
        <end position="366"/>
    </location>
</feature>
<accession>A0ABQ4C224</accession>
<dbReference type="RefSeq" id="WP_203702764.1">
    <property type="nucleotide sequence ID" value="NZ_BAAALU010000004.1"/>
</dbReference>
<evidence type="ECO:0000256" key="2">
    <source>
        <dbReference type="ARBA" id="ARBA00023054"/>
    </source>
</evidence>
<dbReference type="Proteomes" id="UP000624325">
    <property type="component" value="Unassembled WGS sequence"/>
</dbReference>
<evidence type="ECO:0000256" key="3">
    <source>
        <dbReference type="SAM" id="SignalP"/>
    </source>
</evidence>
<keyword evidence="3" id="KW-0732">Signal</keyword>
<dbReference type="SUPFAM" id="SSF47090">
    <property type="entry name" value="PGBD-like"/>
    <property type="match status" value="1"/>
</dbReference>
<evidence type="ECO:0000256" key="1">
    <source>
        <dbReference type="ARBA" id="ARBA00004196"/>
    </source>
</evidence>
<comment type="caution">
    <text evidence="4">The sequence shown here is derived from an EMBL/GenBank/DDBJ whole genome shotgun (WGS) entry which is preliminary data.</text>
</comment>
<feature type="signal peptide" evidence="3">
    <location>
        <begin position="1"/>
        <end position="27"/>
    </location>
</feature>
<name>A0ABQ4C224_9ACTN</name>
<dbReference type="EMBL" id="BONC01000017">
    <property type="protein sequence ID" value="GIF56823.1"/>
    <property type="molecule type" value="Genomic_DNA"/>
</dbReference>